<reference evidence="2 3" key="1">
    <citation type="submission" date="2011-11" db="EMBL/GenBank/DDBJ databases">
        <title>Improved High-Quality Draft sequence of Beggiatoa alba B18lD.</title>
        <authorList>
            <consortium name="US DOE Joint Genome Institute"/>
            <person name="Lucas S."/>
            <person name="Han J."/>
            <person name="Lapidus A."/>
            <person name="Cheng J.-F."/>
            <person name="Goodwin L."/>
            <person name="Pitluck S."/>
            <person name="Peters L."/>
            <person name="Mikhailova N."/>
            <person name="Held B."/>
            <person name="Detter J.C."/>
            <person name="Han C."/>
            <person name="Tapia R."/>
            <person name="Land M."/>
            <person name="Hauser L."/>
            <person name="Kyrpides N."/>
            <person name="Ivanova N."/>
            <person name="Pagani I."/>
            <person name="Samuel K."/>
            <person name="Teske A."/>
            <person name="Mueller J."/>
            <person name="Woyke T."/>
        </authorList>
    </citation>
    <scope>NUCLEOTIDE SEQUENCE [LARGE SCALE GENOMIC DNA]</scope>
    <source>
        <strain evidence="2 3">B18LD</strain>
    </source>
</reference>
<dbReference type="Gene3D" id="3.30.700.10">
    <property type="entry name" value="Glycoprotein, Type 4 Pilin"/>
    <property type="match status" value="1"/>
</dbReference>
<dbReference type="HOGENOM" id="CLU_078515_1_0_6"/>
<dbReference type="InterPro" id="IPR045584">
    <property type="entry name" value="Pilin-like"/>
</dbReference>
<gene>
    <name evidence="2" type="ORF">BegalDRAFT_0478</name>
</gene>
<dbReference type="EMBL" id="JH600070">
    <property type="protein sequence ID" value="EIJ41397.1"/>
    <property type="molecule type" value="Genomic_DNA"/>
</dbReference>
<dbReference type="RefSeq" id="WP_002683293.1">
    <property type="nucleotide sequence ID" value="NZ_JH600070.1"/>
</dbReference>
<name>I3CCQ4_9GAMM</name>
<evidence type="ECO:0000313" key="2">
    <source>
        <dbReference type="EMBL" id="EIJ41397.1"/>
    </source>
</evidence>
<sequence>MKQQQSGFTLVEIAIVLVIIGLLIGGVLKGQEIITNARVVNIENSFSGISAAIFSYQDRYRALPGDDSKADTRFTSITSTENGNGNGIIAGQFKSTTNTDESRLFWLHLRNAGLVPGAINPSDANAFEQPTNPYGGKVGISSDATATKPTDVSGMYVGFAVIPGKIAQILETRSDDTQGDTGSIQALTNTGNNAVTTYNPVEIYDLFLTL</sequence>
<dbReference type="Pfam" id="PF07963">
    <property type="entry name" value="N_methyl"/>
    <property type="match status" value="1"/>
</dbReference>
<dbReference type="NCBIfam" id="TIGR02532">
    <property type="entry name" value="IV_pilin_GFxxxE"/>
    <property type="match status" value="1"/>
</dbReference>
<protein>
    <submittedName>
        <fullName evidence="2">Prepilin-type N-terminal cleavage/methylation domain-containing protein</fullName>
    </submittedName>
</protein>
<dbReference type="PROSITE" id="PS00409">
    <property type="entry name" value="PROKAR_NTER_METHYL"/>
    <property type="match status" value="1"/>
</dbReference>
<dbReference type="OrthoDB" id="9795524at2"/>
<dbReference type="AlphaFoldDB" id="I3CCQ4"/>
<keyword evidence="1" id="KW-1133">Transmembrane helix</keyword>
<accession>I3CCQ4</accession>
<keyword evidence="1" id="KW-0472">Membrane</keyword>
<evidence type="ECO:0000313" key="3">
    <source>
        <dbReference type="Proteomes" id="UP000005744"/>
    </source>
</evidence>
<keyword evidence="3" id="KW-1185">Reference proteome</keyword>
<dbReference type="STRING" id="395493.BegalDRAFT_0478"/>
<dbReference type="SUPFAM" id="SSF54523">
    <property type="entry name" value="Pili subunits"/>
    <property type="match status" value="1"/>
</dbReference>
<feature type="transmembrane region" description="Helical" evidence="1">
    <location>
        <begin position="7"/>
        <end position="28"/>
    </location>
</feature>
<keyword evidence="1" id="KW-0812">Transmembrane</keyword>
<evidence type="ECO:0000256" key="1">
    <source>
        <dbReference type="SAM" id="Phobius"/>
    </source>
</evidence>
<dbReference type="eggNOG" id="COG4968">
    <property type="taxonomic scope" value="Bacteria"/>
</dbReference>
<dbReference type="InterPro" id="IPR012902">
    <property type="entry name" value="N_methyl_site"/>
</dbReference>
<proteinExistence type="predicted"/>
<dbReference type="Proteomes" id="UP000005744">
    <property type="component" value="Unassembled WGS sequence"/>
</dbReference>
<organism evidence="2 3">
    <name type="scientific">Beggiatoa alba B18LD</name>
    <dbReference type="NCBI Taxonomy" id="395493"/>
    <lineage>
        <taxon>Bacteria</taxon>
        <taxon>Pseudomonadati</taxon>
        <taxon>Pseudomonadota</taxon>
        <taxon>Gammaproteobacteria</taxon>
        <taxon>Thiotrichales</taxon>
        <taxon>Thiotrichaceae</taxon>
        <taxon>Beggiatoa</taxon>
    </lineage>
</organism>